<name>A0ACB6RT26_9PLEO</name>
<dbReference type="Proteomes" id="UP000799754">
    <property type="component" value="Unassembled WGS sequence"/>
</dbReference>
<sequence>MCIHQYHVLVVSLSRIIQHGIYNVGKGVHVWPDRLGPPLFSADPTPGRRQKDIRCELFDAYLDEAKDGDIPYEALLYTWCGIDKIAMIRINGMKARVTENLFMALHYLRPADSYRIL</sequence>
<protein>
    <submittedName>
        <fullName evidence="1">Uncharacterized protein</fullName>
    </submittedName>
</protein>
<evidence type="ECO:0000313" key="2">
    <source>
        <dbReference type="Proteomes" id="UP000799754"/>
    </source>
</evidence>
<keyword evidence="2" id="KW-1185">Reference proteome</keyword>
<dbReference type="EMBL" id="MU006731">
    <property type="protein sequence ID" value="KAF2624432.1"/>
    <property type="molecule type" value="Genomic_DNA"/>
</dbReference>
<proteinExistence type="predicted"/>
<organism evidence="1 2">
    <name type="scientific">Macroventuria anomochaeta</name>
    <dbReference type="NCBI Taxonomy" id="301207"/>
    <lineage>
        <taxon>Eukaryota</taxon>
        <taxon>Fungi</taxon>
        <taxon>Dikarya</taxon>
        <taxon>Ascomycota</taxon>
        <taxon>Pezizomycotina</taxon>
        <taxon>Dothideomycetes</taxon>
        <taxon>Pleosporomycetidae</taxon>
        <taxon>Pleosporales</taxon>
        <taxon>Pleosporineae</taxon>
        <taxon>Didymellaceae</taxon>
        <taxon>Macroventuria</taxon>
    </lineage>
</organism>
<comment type="caution">
    <text evidence="1">The sequence shown here is derived from an EMBL/GenBank/DDBJ whole genome shotgun (WGS) entry which is preliminary data.</text>
</comment>
<evidence type="ECO:0000313" key="1">
    <source>
        <dbReference type="EMBL" id="KAF2624432.1"/>
    </source>
</evidence>
<gene>
    <name evidence="1" type="ORF">BU25DRAFT_413657</name>
</gene>
<reference evidence="1" key="1">
    <citation type="journal article" date="2020" name="Stud. Mycol.">
        <title>101 Dothideomycetes genomes: a test case for predicting lifestyles and emergence of pathogens.</title>
        <authorList>
            <person name="Haridas S."/>
            <person name="Albert R."/>
            <person name="Binder M."/>
            <person name="Bloem J."/>
            <person name="Labutti K."/>
            <person name="Salamov A."/>
            <person name="Andreopoulos B."/>
            <person name="Baker S."/>
            <person name="Barry K."/>
            <person name="Bills G."/>
            <person name="Bluhm B."/>
            <person name="Cannon C."/>
            <person name="Castanera R."/>
            <person name="Culley D."/>
            <person name="Daum C."/>
            <person name="Ezra D."/>
            <person name="Gonzalez J."/>
            <person name="Henrissat B."/>
            <person name="Kuo A."/>
            <person name="Liang C."/>
            <person name="Lipzen A."/>
            <person name="Lutzoni F."/>
            <person name="Magnuson J."/>
            <person name="Mondo S."/>
            <person name="Nolan M."/>
            <person name="Ohm R."/>
            <person name="Pangilinan J."/>
            <person name="Park H.-J."/>
            <person name="Ramirez L."/>
            <person name="Alfaro M."/>
            <person name="Sun H."/>
            <person name="Tritt A."/>
            <person name="Yoshinaga Y."/>
            <person name="Zwiers L.-H."/>
            <person name="Turgeon B."/>
            <person name="Goodwin S."/>
            <person name="Spatafora J."/>
            <person name="Crous P."/>
            <person name="Grigoriev I."/>
        </authorList>
    </citation>
    <scope>NUCLEOTIDE SEQUENCE</scope>
    <source>
        <strain evidence="1">CBS 525.71</strain>
    </source>
</reference>
<accession>A0ACB6RT26</accession>